<accession>A0ABU4RJP7</accession>
<comment type="caution">
    <text evidence="2">The sequence shown here is derived from an EMBL/GenBank/DDBJ whole genome shotgun (WGS) entry which is preliminary data.</text>
</comment>
<feature type="transmembrane region" description="Helical" evidence="1">
    <location>
        <begin position="163"/>
        <end position="184"/>
    </location>
</feature>
<gene>
    <name evidence="2" type="ORF">SCD90_03225</name>
</gene>
<keyword evidence="3" id="KW-1185">Reference proteome</keyword>
<dbReference type="RefSeq" id="WP_319843169.1">
    <property type="nucleotide sequence ID" value="NZ_JAXAFJ010000001.1"/>
</dbReference>
<evidence type="ECO:0000313" key="3">
    <source>
        <dbReference type="Proteomes" id="UP001274321"/>
    </source>
</evidence>
<evidence type="ECO:0000313" key="2">
    <source>
        <dbReference type="EMBL" id="MDX6805067.1"/>
    </source>
</evidence>
<organism evidence="2 3">
    <name type="scientific">Terrihabitans rhizophilus</name>
    <dbReference type="NCBI Taxonomy" id="3092662"/>
    <lineage>
        <taxon>Bacteria</taxon>
        <taxon>Pseudomonadati</taxon>
        <taxon>Pseudomonadota</taxon>
        <taxon>Alphaproteobacteria</taxon>
        <taxon>Hyphomicrobiales</taxon>
        <taxon>Terrihabitans</taxon>
    </lineage>
</organism>
<keyword evidence="1" id="KW-0472">Membrane</keyword>
<feature type="transmembrane region" description="Helical" evidence="1">
    <location>
        <begin position="67"/>
        <end position="85"/>
    </location>
</feature>
<feature type="transmembrane region" description="Helical" evidence="1">
    <location>
        <begin position="121"/>
        <end position="143"/>
    </location>
</feature>
<sequence length="189" mass="21819">MWWITELLSSTRFLAIQGDRGFWHSKRVYEVALPLAFASAMLVLYVWNPCLFNAKALQTAPDKLFQFMIFVVPFHLAALAAFSTFNRPVLDQQLKGTSAQLRHWSNSDNEYQYKHLSLRQYVSLLFGYLCTIGILFIVIYIVFSVFSLDIGSDLTSRSASMFMLMFFIAHYSLMSIYAITFLFAKVNEI</sequence>
<keyword evidence="1" id="KW-0812">Transmembrane</keyword>
<feature type="transmembrane region" description="Helical" evidence="1">
    <location>
        <begin position="28"/>
        <end position="47"/>
    </location>
</feature>
<keyword evidence="1" id="KW-1133">Transmembrane helix</keyword>
<reference evidence="2 3" key="1">
    <citation type="submission" date="2023-11" db="EMBL/GenBank/DDBJ databases">
        <authorList>
            <person name="Bao R."/>
        </authorList>
    </citation>
    <scope>NUCLEOTIDE SEQUENCE [LARGE SCALE GENOMIC DNA]</scope>
    <source>
        <strain evidence="2 3">PJ23</strain>
    </source>
</reference>
<evidence type="ECO:0000256" key="1">
    <source>
        <dbReference type="SAM" id="Phobius"/>
    </source>
</evidence>
<proteinExistence type="predicted"/>
<protein>
    <submittedName>
        <fullName evidence="2">Uncharacterized protein</fullName>
    </submittedName>
</protein>
<name>A0ABU4RJP7_9HYPH</name>
<dbReference type="EMBL" id="JAXAFJ010000001">
    <property type="protein sequence ID" value="MDX6805067.1"/>
    <property type="molecule type" value="Genomic_DNA"/>
</dbReference>
<dbReference type="Proteomes" id="UP001274321">
    <property type="component" value="Unassembled WGS sequence"/>
</dbReference>